<dbReference type="InterPro" id="IPR011009">
    <property type="entry name" value="Kinase-like_dom_sf"/>
</dbReference>
<dbReference type="EC" id="2.7.11.1" evidence="4"/>
<feature type="domain" description="Protein kinase" evidence="16">
    <location>
        <begin position="591"/>
        <end position="876"/>
    </location>
</feature>
<keyword evidence="5" id="KW-0963">Cytoplasm</keyword>
<dbReference type="Proteomes" id="UP000681967">
    <property type="component" value="Unassembled WGS sequence"/>
</dbReference>
<feature type="domain" description="PDZ" evidence="17">
    <location>
        <begin position="1069"/>
        <end position="1155"/>
    </location>
</feature>
<evidence type="ECO:0000259" key="16">
    <source>
        <dbReference type="PROSITE" id="PS50011"/>
    </source>
</evidence>
<dbReference type="SUPFAM" id="SSF50156">
    <property type="entry name" value="PDZ domain-like"/>
    <property type="match status" value="1"/>
</dbReference>
<dbReference type="PROSITE" id="PS00108">
    <property type="entry name" value="PROTEIN_KINASE_ST"/>
    <property type="match status" value="1"/>
</dbReference>
<dbReference type="SMART" id="SM00228">
    <property type="entry name" value="PDZ"/>
    <property type="match status" value="1"/>
</dbReference>
<feature type="region of interest" description="Disordered" evidence="15">
    <location>
        <begin position="27"/>
        <end position="65"/>
    </location>
</feature>
<dbReference type="FunFam" id="1.10.510.10:FF:000012">
    <property type="entry name" value="microtubule-associated serine/threonine-protein kinase 2 isoform X1"/>
    <property type="match status" value="1"/>
</dbReference>
<comment type="catalytic activity">
    <reaction evidence="14">
        <text>L-seryl-[protein] + ATP = O-phospho-L-seryl-[protein] + ADP + H(+)</text>
        <dbReference type="Rhea" id="RHEA:17989"/>
        <dbReference type="Rhea" id="RHEA-COMP:9863"/>
        <dbReference type="Rhea" id="RHEA-COMP:11604"/>
        <dbReference type="ChEBI" id="CHEBI:15378"/>
        <dbReference type="ChEBI" id="CHEBI:29999"/>
        <dbReference type="ChEBI" id="CHEBI:30616"/>
        <dbReference type="ChEBI" id="CHEBI:83421"/>
        <dbReference type="ChEBI" id="CHEBI:456216"/>
        <dbReference type="EC" id="2.7.11.1"/>
    </reaction>
</comment>
<evidence type="ECO:0000313" key="20">
    <source>
        <dbReference type="Proteomes" id="UP000681967"/>
    </source>
</evidence>
<proteinExistence type="inferred from homology"/>
<evidence type="ECO:0000256" key="2">
    <source>
        <dbReference type="ARBA" id="ARBA00004496"/>
    </source>
</evidence>
<feature type="region of interest" description="Disordered" evidence="15">
    <location>
        <begin position="289"/>
        <end position="311"/>
    </location>
</feature>
<dbReference type="FunFam" id="2.30.42.10:FF:000008">
    <property type="entry name" value="microtubule-associated serine/threonine-protein kinase 4 isoform X2"/>
    <property type="match status" value="1"/>
</dbReference>
<dbReference type="Pfam" id="PF00595">
    <property type="entry name" value="PDZ"/>
    <property type="match status" value="1"/>
</dbReference>
<dbReference type="InterPro" id="IPR050236">
    <property type="entry name" value="Ser_Thr_kinase_AGC"/>
</dbReference>
<dbReference type="InterPro" id="IPR001478">
    <property type="entry name" value="PDZ"/>
</dbReference>
<evidence type="ECO:0000256" key="10">
    <source>
        <dbReference type="ARBA" id="ARBA00022777"/>
    </source>
</evidence>
<dbReference type="GO" id="GO:0035556">
    <property type="term" value="P:intracellular signal transduction"/>
    <property type="evidence" value="ECO:0007669"/>
    <property type="project" value="TreeGrafter"/>
</dbReference>
<gene>
    <name evidence="19" type="ORF">BYL167_LOCUS9715</name>
</gene>
<organism evidence="19 20">
    <name type="scientific">Rotaria magnacalcarata</name>
    <dbReference type="NCBI Taxonomy" id="392030"/>
    <lineage>
        <taxon>Eukaryota</taxon>
        <taxon>Metazoa</taxon>
        <taxon>Spiralia</taxon>
        <taxon>Gnathifera</taxon>
        <taxon>Rotifera</taxon>
        <taxon>Eurotatoria</taxon>
        <taxon>Bdelloidea</taxon>
        <taxon>Philodinida</taxon>
        <taxon>Philodinidae</taxon>
        <taxon>Rotaria</taxon>
    </lineage>
</organism>
<keyword evidence="10" id="KW-0418">Kinase</keyword>
<dbReference type="Pfam" id="PF08926">
    <property type="entry name" value="DUF1908"/>
    <property type="match status" value="1"/>
</dbReference>
<dbReference type="Gene3D" id="1.10.510.10">
    <property type="entry name" value="Transferase(Phosphotransferase) domain 1"/>
    <property type="match status" value="1"/>
</dbReference>
<dbReference type="PROSITE" id="PS50011">
    <property type="entry name" value="PROTEIN_KINASE_DOM"/>
    <property type="match status" value="1"/>
</dbReference>
<dbReference type="InterPro" id="IPR000961">
    <property type="entry name" value="AGC-kinase_C"/>
</dbReference>
<dbReference type="PROSITE" id="PS50106">
    <property type="entry name" value="PDZ"/>
    <property type="match status" value="1"/>
</dbReference>
<keyword evidence="6" id="KW-0723">Serine/threonine-protein kinase</keyword>
<comment type="subcellular location">
    <subcellularLocation>
        <location evidence="2">Cytoplasm</location>
    </subcellularLocation>
</comment>
<feature type="region of interest" description="Disordered" evidence="15">
    <location>
        <begin position="1001"/>
        <end position="1020"/>
    </location>
</feature>
<keyword evidence="8" id="KW-0808">Transferase</keyword>
<keyword evidence="9" id="KW-0547">Nucleotide-binding</keyword>
<dbReference type="EMBL" id="CAJOBH010002832">
    <property type="protein sequence ID" value="CAF3925406.1"/>
    <property type="molecule type" value="Genomic_DNA"/>
</dbReference>
<dbReference type="SUPFAM" id="SSF140482">
    <property type="entry name" value="MAST3 pre-PK domain-like"/>
    <property type="match status" value="1"/>
</dbReference>
<dbReference type="InterPro" id="IPR015022">
    <property type="entry name" value="MAST_pre-PK_dom"/>
</dbReference>
<dbReference type="InterPro" id="IPR000719">
    <property type="entry name" value="Prot_kinase_dom"/>
</dbReference>
<dbReference type="PANTHER" id="PTHR24356">
    <property type="entry name" value="SERINE/THREONINE-PROTEIN KINASE"/>
    <property type="match status" value="1"/>
</dbReference>
<dbReference type="Pfam" id="PF00069">
    <property type="entry name" value="Pkinase"/>
    <property type="match status" value="1"/>
</dbReference>
<evidence type="ECO:0000256" key="14">
    <source>
        <dbReference type="ARBA" id="ARBA00048679"/>
    </source>
</evidence>
<evidence type="ECO:0000256" key="5">
    <source>
        <dbReference type="ARBA" id="ARBA00022490"/>
    </source>
</evidence>
<feature type="compositionally biased region" description="Polar residues" evidence="15">
    <location>
        <begin position="43"/>
        <end position="57"/>
    </location>
</feature>
<keyword evidence="7" id="KW-0597">Phosphoprotein</keyword>
<dbReference type="SMART" id="SM00133">
    <property type="entry name" value="S_TK_X"/>
    <property type="match status" value="1"/>
</dbReference>
<comment type="caution">
    <text evidence="19">The sequence shown here is derived from an EMBL/GenBank/DDBJ whole genome shotgun (WGS) entry which is preliminary data.</text>
</comment>
<evidence type="ECO:0000256" key="9">
    <source>
        <dbReference type="ARBA" id="ARBA00022741"/>
    </source>
</evidence>
<sequence>MRKFFSQKSKHKTLPESSIAMSFLPLNKDDDKEITRQKPHLTPSHTQPTSISENETQPADDDSMRTKISISNRTKRDDNVEKSQKLFVVVSDADAICTSSTSNEATNFHLLNIDESDGNESIKTLSLRQRSSTCSGQHLIRYREQNSMKNLEERLRRRSWMVCQSNNCQTPDIILQNQQTMNFLRSRRLRLGQSEPNLTSVQMDSSYQTSRSVKTSPRTSAVATNNILQFLVRRSSVRRPILSGLNLINLKHALRKQLSPQQNICAINYDLNQDSNTLDSGIDRRWSLTSAPSSSGYGTTSPTSSQYSSFERLQHHQQHTCTCRQQQLDTNLYDDVQRLESRSISMSLLDATISSLPNKLMTVPDQDMNTMGIIYKERYPKAKIQMEESLHNFIDTYKLVDKFDYCSDGSARFIHNQIVELAKDCLEKSDNDLITTLYFNEMTTNLERLLLNTKEKCPQAIEDLQTIVRKILLIIARSASLLECLHFDPEDFLRTLDEVECQAKTIANIKNDIPKYICSKLNLDRNPLDLIDGLQADESTHNELESFKALSLSESENESMEDSNYLTITANTTFPPRERSSSIKGPCEEDFEVLKLISNGAYGAVHLIKHRQTLGRYAMKRISKSNLILRNQIEQAFVERDIMTFTDNPFVVALICTFETKNHLCLVMEYVEGGDVATLLKNIGGPLNIDIARMYFAETTLAVEYLHSYGVIHRDLKPDNLLITAVGHIKLTDFGLSKIGLMSLTTSFYEKLIDKETKTFNDKQICGTPSYIAPEVILRQGYGKPVDWWSMGIILYEFLVGIPPFTGNTPDELFANVISGEIDWDQLTSDIDDDDSLDALVCRDAKNLIEQLLEHDPSKRLGTLGGAHDIRSHSFCSSINWNTLLREKADFVPVLESPDDTSYFDTRQDPKHYKQRKIFEKHNSIDSGDDYQQEKSTYRPHKKSRIPRALSPITSKPTNLIAPIVSISNEYCQNSSSAYKPIKYAHQQEKNCSYSRSLSKSFSSSSSSSSPPPTLYYTQDDRSYRQTYRHKMTVSPLERDTTLKVNQQNSYLLPAISPINSIATSLRPSIIIRRGPRSFGFTLRAVKVFHGNTDYYTTQHVVVAVQGPAEEAGLKPNDVITHVNEQPVAGLFHSEVVKLILSGSEKLSIRAMPCSETQIRIGGRRRSPSKQKIRHQQLPEKKISSPQTDTHQHQPYCLKHRMNSLGNNAINNSNKKYQNNTSLFRRLSERKVARDIEAAAAAAAANVSLTVPKKYFNPHRKNNDTLATTNVDILSSSLPLLSFQQLINDANNERMSPSKPSMSLTNEFDSPQATSLPYIVKQKSPISKSSSPKYASAYDEPTHSSLCKTVSEPPRFLHQNNPPSNQIQASSRRNPQDQNYFYAPMISSHRKKLIRQKSLNVPPSPRSLLQSTFIWENNLTRNNPSYHHNSLTRSLSTESPDDSTSPLDTVDSHPSSPTFVSTKFFYRRR</sequence>
<feature type="compositionally biased region" description="Low complexity" evidence="15">
    <location>
        <begin position="289"/>
        <end position="309"/>
    </location>
</feature>
<evidence type="ECO:0000256" key="15">
    <source>
        <dbReference type="SAM" id="MobiDB-lite"/>
    </source>
</evidence>
<comment type="cofactor">
    <cofactor evidence="1">
        <name>Mg(2+)</name>
        <dbReference type="ChEBI" id="CHEBI:18420"/>
    </cofactor>
</comment>
<dbReference type="InterPro" id="IPR023142">
    <property type="entry name" value="MAST_pre-PK_dom_sf"/>
</dbReference>
<feature type="region of interest" description="Disordered" evidence="15">
    <location>
        <begin position="1161"/>
        <end position="1192"/>
    </location>
</feature>
<feature type="region of interest" description="Disordered" evidence="15">
    <location>
        <begin position="1422"/>
        <end position="1459"/>
    </location>
</feature>
<dbReference type="SUPFAM" id="SSF56112">
    <property type="entry name" value="Protein kinase-like (PK-like)"/>
    <property type="match status" value="1"/>
</dbReference>
<dbReference type="FunFam" id="3.30.200.20:FF:000012">
    <property type="entry name" value="microtubule-associated serine/threonine-protein kinase 2 isoform X1"/>
    <property type="match status" value="1"/>
</dbReference>
<evidence type="ECO:0000256" key="12">
    <source>
        <dbReference type="ARBA" id="ARBA00022842"/>
    </source>
</evidence>
<feature type="region of interest" description="Disordered" evidence="15">
    <location>
        <begin position="1320"/>
        <end position="1375"/>
    </location>
</feature>
<name>A0A8S2LXT8_9BILA</name>
<dbReference type="FunFam" id="1.20.1480.20:FF:000001">
    <property type="entry name" value="microtubule-associated serine/threonine-protein kinase 4 isoform X1"/>
    <property type="match status" value="1"/>
</dbReference>
<protein>
    <recommendedName>
        <fullName evidence="4">non-specific serine/threonine protein kinase</fullName>
        <ecNumber evidence="4">2.7.11.1</ecNumber>
    </recommendedName>
</protein>
<evidence type="ECO:0000256" key="11">
    <source>
        <dbReference type="ARBA" id="ARBA00022840"/>
    </source>
</evidence>
<evidence type="ECO:0000256" key="1">
    <source>
        <dbReference type="ARBA" id="ARBA00001946"/>
    </source>
</evidence>
<feature type="compositionally biased region" description="Polar residues" evidence="15">
    <location>
        <begin position="1358"/>
        <end position="1375"/>
    </location>
</feature>
<dbReference type="Gene3D" id="1.20.1480.20">
    <property type="entry name" value="MAST3 pre-PK domain-like"/>
    <property type="match status" value="1"/>
</dbReference>
<comment type="catalytic activity">
    <reaction evidence="13">
        <text>L-threonyl-[protein] + ATP = O-phospho-L-threonyl-[protein] + ADP + H(+)</text>
        <dbReference type="Rhea" id="RHEA:46608"/>
        <dbReference type="Rhea" id="RHEA-COMP:11060"/>
        <dbReference type="Rhea" id="RHEA-COMP:11605"/>
        <dbReference type="ChEBI" id="CHEBI:15378"/>
        <dbReference type="ChEBI" id="CHEBI:30013"/>
        <dbReference type="ChEBI" id="CHEBI:30616"/>
        <dbReference type="ChEBI" id="CHEBI:61977"/>
        <dbReference type="ChEBI" id="CHEBI:456216"/>
        <dbReference type="EC" id="2.7.11.1"/>
    </reaction>
</comment>
<keyword evidence="12" id="KW-0460">Magnesium</keyword>
<evidence type="ECO:0000256" key="3">
    <source>
        <dbReference type="ARBA" id="ARBA00009903"/>
    </source>
</evidence>
<dbReference type="Gene3D" id="3.30.200.20">
    <property type="entry name" value="Phosphorylase Kinase, domain 1"/>
    <property type="match status" value="1"/>
</dbReference>
<feature type="compositionally biased region" description="Basic residues" evidence="15">
    <location>
        <begin position="1162"/>
        <end position="1175"/>
    </location>
</feature>
<evidence type="ECO:0000259" key="18">
    <source>
        <dbReference type="PROSITE" id="PS51285"/>
    </source>
</evidence>
<dbReference type="PANTHER" id="PTHR24356:SF414">
    <property type="entry name" value="NON-SPECIFIC SERINE_THREONINE PROTEIN KINASE"/>
    <property type="match status" value="1"/>
</dbReference>
<dbReference type="InterPro" id="IPR008271">
    <property type="entry name" value="Ser/Thr_kinase_AS"/>
</dbReference>
<keyword evidence="11" id="KW-0067">ATP-binding</keyword>
<dbReference type="Gene3D" id="2.30.42.10">
    <property type="match status" value="1"/>
</dbReference>
<dbReference type="PROSITE" id="PS51285">
    <property type="entry name" value="AGC_KINASE_CTER"/>
    <property type="match status" value="1"/>
</dbReference>
<evidence type="ECO:0000259" key="17">
    <source>
        <dbReference type="PROSITE" id="PS50106"/>
    </source>
</evidence>
<dbReference type="SMART" id="SM00220">
    <property type="entry name" value="S_TKc"/>
    <property type="match status" value="1"/>
</dbReference>
<accession>A0A8S2LXT8</accession>
<dbReference type="GO" id="GO:0005737">
    <property type="term" value="C:cytoplasm"/>
    <property type="evidence" value="ECO:0007669"/>
    <property type="project" value="UniProtKB-SubCell"/>
</dbReference>
<evidence type="ECO:0000256" key="8">
    <source>
        <dbReference type="ARBA" id="ARBA00022679"/>
    </source>
</evidence>
<evidence type="ECO:0000256" key="13">
    <source>
        <dbReference type="ARBA" id="ARBA00047899"/>
    </source>
</evidence>
<evidence type="ECO:0000313" key="19">
    <source>
        <dbReference type="EMBL" id="CAF3925406.1"/>
    </source>
</evidence>
<feature type="domain" description="AGC-kinase C-terminal" evidence="18">
    <location>
        <begin position="877"/>
        <end position="934"/>
    </location>
</feature>
<evidence type="ECO:0000256" key="4">
    <source>
        <dbReference type="ARBA" id="ARBA00012513"/>
    </source>
</evidence>
<feature type="compositionally biased region" description="Low complexity" evidence="15">
    <location>
        <begin position="1324"/>
        <end position="1338"/>
    </location>
</feature>
<feature type="region of interest" description="Disordered" evidence="15">
    <location>
        <begin position="919"/>
        <end position="950"/>
    </location>
</feature>
<dbReference type="GO" id="GO:0000287">
    <property type="term" value="F:magnesium ion binding"/>
    <property type="evidence" value="ECO:0007669"/>
    <property type="project" value="InterPro"/>
</dbReference>
<feature type="compositionally biased region" description="Basic and acidic residues" evidence="15">
    <location>
        <begin position="27"/>
        <end position="36"/>
    </location>
</feature>
<evidence type="ECO:0000256" key="7">
    <source>
        <dbReference type="ARBA" id="ARBA00022553"/>
    </source>
</evidence>
<reference evidence="19" key="1">
    <citation type="submission" date="2021-02" db="EMBL/GenBank/DDBJ databases">
        <authorList>
            <person name="Nowell W R."/>
        </authorList>
    </citation>
    <scope>NUCLEOTIDE SEQUENCE</scope>
</reference>
<comment type="similarity">
    <text evidence="3">Belongs to the protein kinase superfamily. AGC Ser/Thr protein kinase family.</text>
</comment>
<feature type="region of interest" description="Disordered" evidence="15">
    <location>
        <begin position="199"/>
        <end position="218"/>
    </location>
</feature>
<dbReference type="InterPro" id="IPR036034">
    <property type="entry name" value="PDZ_sf"/>
</dbReference>
<evidence type="ECO:0000256" key="6">
    <source>
        <dbReference type="ARBA" id="ARBA00022527"/>
    </source>
</evidence>
<dbReference type="GO" id="GO:0004674">
    <property type="term" value="F:protein serine/threonine kinase activity"/>
    <property type="evidence" value="ECO:0007669"/>
    <property type="project" value="UniProtKB-KW"/>
</dbReference>
<dbReference type="GO" id="GO:0005524">
    <property type="term" value="F:ATP binding"/>
    <property type="evidence" value="ECO:0007669"/>
    <property type="project" value="UniProtKB-KW"/>
</dbReference>